<comment type="subcellular location">
    <subcellularLocation>
        <location evidence="1">Membrane</location>
    </subcellularLocation>
</comment>
<protein>
    <recommendedName>
        <fullName evidence="3">Bacterial surface antigen (D15) domain-containing protein</fullName>
    </recommendedName>
</protein>
<keyword evidence="2" id="KW-0472">Membrane</keyword>
<keyword evidence="5" id="KW-1185">Reference proteome</keyword>
<evidence type="ECO:0000256" key="1">
    <source>
        <dbReference type="ARBA" id="ARBA00004370"/>
    </source>
</evidence>
<evidence type="ECO:0000256" key="2">
    <source>
        <dbReference type="ARBA" id="ARBA00023136"/>
    </source>
</evidence>
<evidence type="ECO:0000313" key="4">
    <source>
        <dbReference type="EMBL" id="KPM49068.1"/>
    </source>
</evidence>
<comment type="caution">
    <text evidence="4">The sequence shown here is derived from an EMBL/GenBank/DDBJ whole genome shotgun (WGS) entry which is preliminary data.</text>
</comment>
<dbReference type="Gene3D" id="2.40.160.50">
    <property type="entry name" value="membrane protein fhac: a member of the omp85/tpsb transporter family"/>
    <property type="match status" value="1"/>
</dbReference>
<reference evidence="4 5" key="1">
    <citation type="submission" date="2015-07" db="EMBL/GenBank/DDBJ databases">
        <title>The draft genome sequence of Leadbetterella sp. JN14-9.</title>
        <authorList>
            <person name="Liu Y."/>
            <person name="Du J."/>
            <person name="Shao Z."/>
        </authorList>
    </citation>
    <scope>NUCLEOTIDE SEQUENCE [LARGE SCALE GENOMIC DNA]</scope>
    <source>
        <strain evidence="4 5">JN14-9</strain>
    </source>
</reference>
<evidence type="ECO:0000259" key="3">
    <source>
        <dbReference type="Pfam" id="PF01103"/>
    </source>
</evidence>
<dbReference type="STRING" id="1605367.AFM12_09890"/>
<dbReference type="Proteomes" id="UP000050454">
    <property type="component" value="Unassembled WGS sequence"/>
</dbReference>
<name>A0A0N8HA35_9BACT</name>
<gene>
    <name evidence="4" type="ORF">AFM12_09890</name>
</gene>
<proteinExistence type="predicted"/>
<sequence length="353" mass="39683">MILLLLFPLVNIAQKTDSIPLIRDKSLIALPVVFRFPETGWGGGVAATSSWSWGKDSSWAKPSQASVGLTYTQNKQILAFLPFQVFFANNKYYLNADIGWFKYNFFYYGVGENRVPEERYDVRFPRVKLLASRQLNENIYAGLRINFEAYDVFNQAEGGELANKTISGSDYSRTSALGPAFLIDTRDQVFYPTKGVFGEVSFLPSLKILGADRNFSQATLDISQYQSLGKRLVLASNFYNVFSFGNEVPFSQLAQLGGPKKMRGIYQGFFRDQNASLLQAELRWNVWKFIGLTGFGSMGFLGDNQSFLRLNLPKFTYGAGLRIATKNKLNLRLDYGLSPYGEGNFYATVGEAF</sequence>
<dbReference type="EMBL" id="LGTQ01000006">
    <property type="protein sequence ID" value="KPM49068.1"/>
    <property type="molecule type" value="Genomic_DNA"/>
</dbReference>
<dbReference type="GO" id="GO:0019867">
    <property type="term" value="C:outer membrane"/>
    <property type="evidence" value="ECO:0007669"/>
    <property type="project" value="InterPro"/>
</dbReference>
<accession>A0A0N8HA35</accession>
<feature type="domain" description="Bacterial surface antigen (D15)" evidence="3">
    <location>
        <begin position="64"/>
        <end position="353"/>
    </location>
</feature>
<evidence type="ECO:0000313" key="5">
    <source>
        <dbReference type="Proteomes" id="UP000050454"/>
    </source>
</evidence>
<dbReference type="Pfam" id="PF01103">
    <property type="entry name" value="Omp85"/>
    <property type="match status" value="1"/>
</dbReference>
<dbReference type="InterPro" id="IPR000184">
    <property type="entry name" value="Bac_surfAg_D15"/>
</dbReference>
<dbReference type="AlphaFoldDB" id="A0A0N8HA35"/>
<organism evidence="4 5">
    <name type="scientific">Jiulongibacter sediminis</name>
    <dbReference type="NCBI Taxonomy" id="1605367"/>
    <lineage>
        <taxon>Bacteria</taxon>
        <taxon>Pseudomonadati</taxon>
        <taxon>Bacteroidota</taxon>
        <taxon>Cytophagia</taxon>
        <taxon>Cytophagales</taxon>
        <taxon>Leadbetterellaceae</taxon>
        <taxon>Jiulongibacter</taxon>
    </lineage>
</organism>